<dbReference type="AlphaFoldDB" id="A0A1I0MLG9"/>
<sequence length="342" mass="38320">MKHVDVLIVGAGPAGSVCGYLLKKAGVDCLVVDHATFPRDKVCGGGLSSKTCRLLDQLVPGLHYDYNTVGHIRLSIDNKAHCEFDTKEPLRIVQRKHFDHDLLKQYISVGGAFQQAAFERFEEQNGQIVARLKSGEEIACRYLVGADGSNSRVRRCLKPDTERGILAMEQYVEKSGDNGVDVVLSQSYDTGGYFFRFPNKAFDVVGFGDVSTTPEKFRKVMRQNNIADGKARGAFIYLSNDYPMHDHVILIGDAGGFANRCTCEGLFDAFRTARNAAEAITSGRSFREVNAPIFRKMKKEERLSRVFFSSFGFAILRWLCGHPGLVRWAFEAKMKRETFFKK</sequence>
<dbReference type="EMBL" id="FOIQ01000001">
    <property type="protein sequence ID" value="SEV88719.1"/>
    <property type="molecule type" value="Genomic_DNA"/>
</dbReference>
<protein>
    <submittedName>
        <fullName evidence="2">Dehydrogenase (Flavoprotein)</fullName>
    </submittedName>
</protein>
<dbReference type="PANTHER" id="PTHR42685">
    <property type="entry name" value="GERANYLGERANYL DIPHOSPHATE REDUCTASE"/>
    <property type="match status" value="1"/>
</dbReference>
<dbReference type="PRINTS" id="PR00420">
    <property type="entry name" value="RNGMNOXGNASE"/>
</dbReference>
<evidence type="ECO:0000313" key="2">
    <source>
        <dbReference type="EMBL" id="SEV88719.1"/>
    </source>
</evidence>
<reference evidence="2 3" key="1">
    <citation type="submission" date="2016-10" db="EMBL/GenBank/DDBJ databases">
        <authorList>
            <person name="de Groot N.N."/>
        </authorList>
    </citation>
    <scope>NUCLEOTIDE SEQUENCE [LARGE SCALE GENOMIC DNA]</scope>
    <source>
        <strain evidence="2 3">TC2-24</strain>
    </source>
</reference>
<dbReference type="InterPro" id="IPR050407">
    <property type="entry name" value="Geranylgeranyl_reductase"/>
</dbReference>
<accession>A0A1I0MLG9</accession>
<dbReference type="Gene3D" id="3.50.50.60">
    <property type="entry name" value="FAD/NAD(P)-binding domain"/>
    <property type="match status" value="1"/>
</dbReference>
<dbReference type="GO" id="GO:0071949">
    <property type="term" value="F:FAD binding"/>
    <property type="evidence" value="ECO:0007669"/>
    <property type="project" value="InterPro"/>
</dbReference>
<dbReference type="Pfam" id="PF01494">
    <property type="entry name" value="FAD_binding_3"/>
    <property type="match status" value="1"/>
</dbReference>
<evidence type="ECO:0000313" key="3">
    <source>
        <dbReference type="Proteomes" id="UP000199373"/>
    </source>
</evidence>
<name>A0A1I0MLG9_9BACT</name>
<proteinExistence type="predicted"/>
<dbReference type="InterPro" id="IPR002938">
    <property type="entry name" value="FAD-bd"/>
</dbReference>
<organism evidence="2 3">
    <name type="scientific">Prevotella aff. ruminicola Tc2-24</name>
    <dbReference type="NCBI Taxonomy" id="81582"/>
    <lineage>
        <taxon>Bacteria</taxon>
        <taxon>Pseudomonadati</taxon>
        <taxon>Bacteroidota</taxon>
        <taxon>Bacteroidia</taxon>
        <taxon>Bacteroidales</taxon>
        <taxon>Prevotellaceae</taxon>
        <taxon>Prevotella</taxon>
    </lineage>
</organism>
<dbReference type="InterPro" id="IPR036188">
    <property type="entry name" value="FAD/NAD-bd_sf"/>
</dbReference>
<dbReference type="SUPFAM" id="SSF51905">
    <property type="entry name" value="FAD/NAD(P)-binding domain"/>
    <property type="match status" value="1"/>
</dbReference>
<keyword evidence="3" id="KW-1185">Reference proteome</keyword>
<dbReference type="PANTHER" id="PTHR42685:SF22">
    <property type="entry name" value="CONDITIONED MEDIUM FACTOR RECEPTOR 1"/>
    <property type="match status" value="1"/>
</dbReference>
<evidence type="ECO:0000259" key="1">
    <source>
        <dbReference type="Pfam" id="PF01494"/>
    </source>
</evidence>
<dbReference type="RefSeq" id="WP_091914737.1">
    <property type="nucleotide sequence ID" value="NZ_FOIQ01000001.1"/>
</dbReference>
<gene>
    <name evidence="2" type="ORF">SAMN04487850_0737</name>
</gene>
<feature type="domain" description="FAD-binding" evidence="1">
    <location>
        <begin position="4"/>
        <end position="160"/>
    </location>
</feature>
<dbReference type="Proteomes" id="UP000199373">
    <property type="component" value="Unassembled WGS sequence"/>
</dbReference>